<dbReference type="InterPro" id="IPR037141">
    <property type="entry name" value="NDT80_DNA-bd_dom_sf"/>
</dbReference>
<dbReference type="STRING" id="1076872.G8ZPT2"/>
<protein>
    <recommendedName>
        <fullName evidence="4">NDT80 domain-containing protein</fullName>
    </recommendedName>
</protein>
<dbReference type="PANTHER" id="PTHR35144">
    <property type="entry name" value="MEIOSIS-SPECIFIC TRANSCRIPTION FACTOR NDT80"/>
    <property type="match status" value="1"/>
</dbReference>
<feature type="compositionally biased region" description="Basic and acidic residues" evidence="3">
    <location>
        <begin position="436"/>
        <end position="455"/>
    </location>
</feature>
<keyword evidence="1 2" id="KW-0238">DNA-binding</keyword>
<dbReference type="EMBL" id="HE616743">
    <property type="protein sequence ID" value="CCE90626.1"/>
    <property type="molecule type" value="Genomic_DNA"/>
</dbReference>
<dbReference type="HOGENOM" id="CLU_015202_0_0_1"/>
<feature type="compositionally biased region" description="Basic residues" evidence="3">
    <location>
        <begin position="377"/>
        <end position="389"/>
    </location>
</feature>
<dbReference type="Pfam" id="PF05224">
    <property type="entry name" value="NDT80_PhoG"/>
    <property type="match status" value="1"/>
</dbReference>
<dbReference type="SUPFAM" id="SSF49417">
    <property type="entry name" value="p53-like transcription factors"/>
    <property type="match status" value="1"/>
</dbReference>
<feature type="region of interest" description="Disordered" evidence="3">
    <location>
        <begin position="434"/>
        <end position="473"/>
    </location>
</feature>
<dbReference type="GO" id="GO:0051321">
    <property type="term" value="P:meiotic cell cycle"/>
    <property type="evidence" value="ECO:0007669"/>
    <property type="project" value="EnsemblFungi"/>
</dbReference>
<feature type="compositionally biased region" description="Basic and acidic residues" evidence="3">
    <location>
        <begin position="497"/>
        <end position="512"/>
    </location>
</feature>
<dbReference type="InterPro" id="IPR024061">
    <property type="entry name" value="NDT80_DNA-bd_dom"/>
</dbReference>
<dbReference type="GO" id="GO:0003700">
    <property type="term" value="F:DNA-binding transcription factor activity"/>
    <property type="evidence" value="ECO:0007669"/>
    <property type="project" value="UniProtKB-UniRule"/>
</dbReference>
<feature type="compositionally biased region" description="Low complexity" evidence="3">
    <location>
        <begin position="391"/>
        <end position="401"/>
    </location>
</feature>
<dbReference type="FunFam" id="2.60.40.1390:FF:000005">
    <property type="entry name" value="Meiosis-specific transcription factor NDT80"/>
    <property type="match status" value="1"/>
</dbReference>
<keyword evidence="6" id="KW-1185">Reference proteome</keyword>
<dbReference type="GO" id="GO:0003677">
    <property type="term" value="F:DNA binding"/>
    <property type="evidence" value="ECO:0007669"/>
    <property type="project" value="UniProtKB-KW"/>
</dbReference>
<feature type="DNA-binding region" description="NDT80" evidence="2">
    <location>
        <begin position="26"/>
        <end position="337"/>
    </location>
</feature>
<dbReference type="GO" id="GO:0043934">
    <property type="term" value="P:sporulation"/>
    <property type="evidence" value="ECO:0007669"/>
    <property type="project" value="EnsemblFungi"/>
</dbReference>
<dbReference type="RefSeq" id="XP_003679837.1">
    <property type="nucleotide sequence ID" value="XM_003679789.1"/>
</dbReference>
<dbReference type="Gene3D" id="2.60.40.1390">
    <property type="entry name" value="NDT80 DNA-binding domain"/>
    <property type="match status" value="1"/>
</dbReference>
<dbReference type="InterPro" id="IPR052605">
    <property type="entry name" value="Fungal_trans_regulator"/>
</dbReference>
<evidence type="ECO:0000256" key="3">
    <source>
        <dbReference type="SAM" id="MobiDB-lite"/>
    </source>
</evidence>
<feature type="region of interest" description="Disordered" evidence="3">
    <location>
        <begin position="344"/>
        <end position="401"/>
    </location>
</feature>
<evidence type="ECO:0000259" key="4">
    <source>
        <dbReference type="PROSITE" id="PS51517"/>
    </source>
</evidence>
<evidence type="ECO:0000313" key="6">
    <source>
        <dbReference type="Proteomes" id="UP000005627"/>
    </source>
</evidence>
<organism evidence="5 6">
    <name type="scientific">Torulaspora delbrueckii</name>
    <name type="common">Yeast</name>
    <name type="synonym">Candida colliculosa</name>
    <dbReference type="NCBI Taxonomy" id="4950"/>
    <lineage>
        <taxon>Eukaryota</taxon>
        <taxon>Fungi</taxon>
        <taxon>Dikarya</taxon>
        <taxon>Ascomycota</taxon>
        <taxon>Saccharomycotina</taxon>
        <taxon>Saccharomycetes</taxon>
        <taxon>Saccharomycetales</taxon>
        <taxon>Saccharomycetaceae</taxon>
        <taxon>Torulaspora</taxon>
    </lineage>
</organism>
<feature type="compositionally biased region" description="Low complexity" evidence="3">
    <location>
        <begin position="364"/>
        <end position="376"/>
    </location>
</feature>
<evidence type="ECO:0000256" key="1">
    <source>
        <dbReference type="ARBA" id="ARBA00023125"/>
    </source>
</evidence>
<dbReference type="eggNOG" id="ENOG502R1FS">
    <property type="taxonomic scope" value="Eukaryota"/>
</dbReference>
<dbReference type="AlphaFoldDB" id="G8ZPT2"/>
<feature type="compositionally biased region" description="Low complexity" evidence="3">
    <location>
        <begin position="345"/>
        <end position="356"/>
    </location>
</feature>
<dbReference type="GO" id="GO:0000228">
    <property type="term" value="C:nuclear chromosome"/>
    <property type="evidence" value="ECO:0007669"/>
    <property type="project" value="EnsemblFungi"/>
</dbReference>
<name>G8ZPT2_TORDE</name>
<reference evidence="5 6" key="1">
    <citation type="journal article" date="2011" name="Proc. Natl. Acad. Sci. U.S.A.">
        <title>Evolutionary erosion of yeast sex chromosomes by mating-type switching accidents.</title>
        <authorList>
            <person name="Gordon J.L."/>
            <person name="Armisen D."/>
            <person name="Proux-Wera E."/>
            <person name="Oheigeartaigh S.S."/>
            <person name="Byrne K.P."/>
            <person name="Wolfe K.H."/>
        </authorList>
    </citation>
    <scope>NUCLEOTIDE SEQUENCE [LARGE SCALE GENOMIC DNA]</scope>
    <source>
        <strain evidence="6">ATCC 10662 / CBS 1146 / NBRC 0425 / NCYC 2629 / NRRL Y-866</strain>
    </source>
</reference>
<dbReference type="GO" id="GO:0045944">
    <property type="term" value="P:positive regulation of transcription by RNA polymerase II"/>
    <property type="evidence" value="ECO:0007669"/>
    <property type="project" value="EnsemblFungi"/>
</dbReference>
<dbReference type="FunCoup" id="G8ZPT2">
    <property type="interactions" value="1642"/>
</dbReference>
<proteinExistence type="predicted"/>
<dbReference type="Proteomes" id="UP000005627">
    <property type="component" value="Chromosome 2"/>
</dbReference>
<dbReference type="OrthoDB" id="2288358at2759"/>
<feature type="region of interest" description="Disordered" evidence="3">
    <location>
        <begin position="497"/>
        <end position="518"/>
    </location>
</feature>
<feature type="region of interest" description="Disordered" evidence="3">
    <location>
        <begin position="531"/>
        <end position="552"/>
    </location>
</feature>
<dbReference type="InterPro" id="IPR008967">
    <property type="entry name" value="p53-like_TF_DNA-bd_sf"/>
</dbReference>
<dbReference type="GeneID" id="11500218"/>
<gene>
    <name evidence="5" type="primary">TDEL0B04970</name>
    <name evidence="5" type="ORF">TDEL_0B04970</name>
</gene>
<feature type="domain" description="NDT80" evidence="4">
    <location>
        <begin position="26"/>
        <end position="337"/>
    </location>
</feature>
<evidence type="ECO:0000313" key="5">
    <source>
        <dbReference type="EMBL" id="CCE90626.1"/>
    </source>
</evidence>
<accession>G8ZPT2</accession>
<dbReference type="PROSITE" id="PS51517">
    <property type="entry name" value="NDT80"/>
    <property type="match status" value="1"/>
</dbReference>
<evidence type="ECO:0000256" key="2">
    <source>
        <dbReference type="PROSITE-ProRule" id="PRU00850"/>
    </source>
</evidence>
<dbReference type="InParanoid" id="G8ZPT2"/>
<dbReference type="PANTHER" id="PTHR35144:SF2">
    <property type="entry name" value="MEIOSIS-SPECIFIC TRANSCRIPTION FACTOR NDT80"/>
    <property type="match status" value="1"/>
</dbReference>
<sequence length="652" mass="73865">MHHLNRSSLEEYDKFEEENHEFGSLDRADQIIQTHINDDGTTSNYFDKRKLKIAPRSTLQFKVGPPFELVDNYSTVFETSTSEPILFQLNPRIDRGFDFIDDEWVGYKRNYFTLVSSFETPGLELVAFLNGSYSIQLHNTNAIPDVKVKYFAVKIKAKSDDDQTEISLVQHTAKRDKGPQFTPATTPLIPSELPQHQIIREASNVRNFDKMRKYDSTFFFHRDRNPEEYDVNGIVSSYPIECIQKVARYERVQFASSINVKKPSQQNKHFRLHIILGAVTSPPSDLSPYAAYNSSLNMCDEEVLEDGTREYFVPLQEMQTPPLIIRGRSPSNYTSSQRIAVRTNSSLSLGKKSSASPNNPILTSQQPVSSPISSSPLKKKVGRPAKRGAKVSEPTSVPPSVVKTNIKEAGYRASRRVETIEHIERLYKEGSSIGLRKSDSTDRYSNENVEDESKRPRLSRNSSIDPREIELKPSSFEPDENVYIVGSLALTATLKSQRVEKSVKRRKTDEQSTSKMPELQAAIKANQASLLSPRSLSSHSATKSPDPQSPIDETQIEQSFEDSLSNGLHSISLSMLNETSSNYCHVTTTAHSEEENIPRTFTRIIGETSFTNLYTYKQEVRIPESISTKDVNNLPSQVEDGNFYEELSFYRH</sequence>
<feature type="compositionally biased region" description="Low complexity" evidence="3">
    <location>
        <begin position="531"/>
        <end position="540"/>
    </location>
</feature>
<dbReference type="KEGG" id="tdl:TDEL_0B04970"/>